<feature type="transmembrane region" description="Helical" evidence="6">
    <location>
        <begin position="23"/>
        <end position="45"/>
    </location>
</feature>
<keyword evidence="4 6" id="KW-1133">Transmembrane helix</keyword>
<dbReference type="CDD" id="cd13136">
    <property type="entry name" value="MATE_DinF_like"/>
    <property type="match status" value="1"/>
</dbReference>
<feature type="transmembrane region" description="Helical" evidence="6">
    <location>
        <begin position="394"/>
        <end position="412"/>
    </location>
</feature>
<feature type="transmembrane region" description="Helical" evidence="6">
    <location>
        <begin position="249"/>
        <end position="268"/>
    </location>
</feature>
<dbReference type="InterPro" id="IPR044644">
    <property type="entry name" value="DinF-like"/>
</dbReference>
<comment type="similarity">
    <text evidence="2">Belongs to the multi antimicrobial extrusion (MATE) (TC 2.A.66.1) family.</text>
</comment>
<keyword evidence="5 6" id="KW-0472">Membrane</keyword>
<dbReference type="GO" id="GO:0015297">
    <property type="term" value="F:antiporter activity"/>
    <property type="evidence" value="ECO:0007669"/>
    <property type="project" value="InterPro"/>
</dbReference>
<dbReference type="Pfam" id="PF01554">
    <property type="entry name" value="MatE"/>
    <property type="match status" value="2"/>
</dbReference>
<proteinExistence type="inferred from homology"/>
<feature type="transmembrane region" description="Helical" evidence="6">
    <location>
        <begin position="418"/>
        <end position="435"/>
    </location>
</feature>
<evidence type="ECO:0000313" key="8">
    <source>
        <dbReference type="Proteomes" id="UP000631694"/>
    </source>
</evidence>
<dbReference type="GO" id="GO:0005886">
    <property type="term" value="C:plasma membrane"/>
    <property type="evidence" value="ECO:0007669"/>
    <property type="project" value="TreeGrafter"/>
</dbReference>
<feature type="transmembrane region" description="Helical" evidence="6">
    <location>
        <begin position="145"/>
        <end position="163"/>
    </location>
</feature>
<dbReference type="Proteomes" id="UP000631694">
    <property type="component" value="Unassembled WGS sequence"/>
</dbReference>
<feature type="transmembrane region" description="Helical" evidence="6">
    <location>
        <begin position="274"/>
        <end position="296"/>
    </location>
</feature>
<dbReference type="AlphaFoldDB" id="A0A931MZ58"/>
<dbReference type="InterPro" id="IPR002528">
    <property type="entry name" value="MATE_fam"/>
</dbReference>
<accession>A0A931MZ58</accession>
<keyword evidence="3 6" id="KW-0812">Transmembrane</keyword>
<name>A0A931MZ58_9HYPH</name>
<feature type="transmembrane region" description="Helical" evidence="6">
    <location>
        <begin position="200"/>
        <end position="219"/>
    </location>
</feature>
<evidence type="ECO:0000256" key="3">
    <source>
        <dbReference type="ARBA" id="ARBA00022692"/>
    </source>
</evidence>
<keyword evidence="8" id="KW-1185">Reference proteome</keyword>
<dbReference type="NCBIfam" id="TIGR00797">
    <property type="entry name" value="matE"/>
    <property type="match status" value="1"/>
</dbReference>
<feature type="transmembrane region" description="Helical" evidence="6">
    <location>
        <begin position="317"/>
        <end position="341"/>
    </location>
</feature>
<evidence type="ECO:0000256" key="1">
    <source>
        <dbReference type="ARBA" id="ARBA00004141"/>
    </source>
</evidence>
<evidence type="ECO:0000313" key="7">
    <source>
        <dbReference type="EMBL" id="MBH0237416.1"/>
    </source>
</evidence>
<feature type="transmembrane region" description="Helical" evidence="6">
    <location>
        <begin position="97"/>
        <end position="125"/>
    </location>
</feature>
<evidence type="ECO:0000256" key="2">
    <source>
        <dbReference type="ARBA" id="ARBA00010199"/>
    </source>
</evidence>
<evidence type="ECO:0000256" key="4">
    <source>
        <dbReference type="ARBA" id="ARBA00022989"/>
    </source>
</evidence>
<feature type="transmembrane region" description="Helical" evidence="6">
    <location>
        <begin position="175"/>
        <end position="194"/>
    </location>
</feature>
<gene>
    <name evidence="7" type="ORF">I5731_06245</name>
</gene>
<reference evidence="7" key="1">
    <citation type="submission" date="2020-12" db="EMBL/GenBank/DDBJ databases">
        <title>Methylobrevis albus sp. nov., isolated from fresh water lack sediment.</title>
        <authorList>
            <person name="Zou Q."/>
        </authorList>
    </citation>
    <scope>NUCLEOTIDE SEQUENCE</scope>
    <source>
        <strain evidence="7">L22</strain>
    </source>
</reference>
<feature type="transmembrane region" description="Helical" evidence="6">
    <location>
        <begin position="51"/>
        <end position="74"/>
    </location>
</feature>
<evidence type="ECO:0000256" key="5">
    <source>
        <dbReference type="ARBA" id="ARBA00023136"/>
    </source>
</evidence>
<dbReference type="GO" id="GO:0042910">
    <property type="term" value="F:xenobiotic transmembrane transporter activity"/>
    <property type="evidence" value="ECO:0007669"/>
    <property type="project" value="InterPro"/>
</dbReference>
<protein>
    <submittedName>
        <fullName evidence="7">MATE family efflux transporter</fullName>
    </submittedName>
</protein>
<evidence type="ECO:0000256" key="6">
    <source>
        <dbReference type="SAM" id="Phobius"/>
    </source>
</evidence>
<feature type="transmembrane region" description="Helical" evidence="6">
    <location>
        <begin position="361"/>
        <end position="382"/>
    </location>
</feature>
<comment type="caution">
    <text evidence="7">The sequence shown here is derived from an EMBL/GenBank/DDBJ whole genome shotgun (WGS) entry which is preliminary data.</text>
</comment>
<organism evidence="7 8">
    <name type="scientific">Methylobrevis albus</name>
    <dbReference type="NCBI Taxonomy" id="2793297"/>
    <lineage>
        <taxon>Bacteria</taxon>
        <taxon>Pseudomonadati</taxon>
        <taxon>Pseudomonadota</taxon>
        <taxon>Alphaproteobacteria</taxon>
        <taxon>Hyphomicrobiales</taxon>
        <taxon>Pleomorphomonadaceae</taxon>
        <taxon>Methylobrevis</taxon>
    </lineage>
</organism>
<dbReference type="EMBL" id="JADZLT010000043">
    <property type="protein sequence ID" value="MBH0237416.1"/>
    <property type="molecule type" value="Genomic_DNA"/>
</dbReference>
<dbReference type="PANTHER" id="PTHR42893">
    <property type="entry name" value="PROTEIN DETOXIFICATION 44, CHLOROPLASTIC-RELATED"/>
    <property type="match status" value="1"/>
</dbReference>
<comment type="subcellular location">
    <subcellularLocation>
        <location evidence="1">Membrane</location>
        <topology evidence="1">Multi-pass membrane protein</topology>
    </subcellularLocation>
</comment>
<dbReference type="RefSeq" id="WP_197310512.1">
    <property type="nucleotide sequence ID" value="NZ_JADZLT010000043.1"/>
</dbReference>
<dbReference type="PANTHER" id="PTHR42893:SF46">
    <property type="entry name" value="PROTEIN DETOXIFICATION 44, CHLOROPLASTIC"/>
    <property type="match status" value="1"/>
</dbReference>
<sequence length="453" mass="47285">MTVPTTAPQDPGFVVDSRAVFRIALPMTLAFITTPLLGAVDIAVIGQVGDAAMIGGIAVGALVFDVLFSTFNFLRSGTTGLTAQALGARDEVEQKAVLLRAILIAVVAGLAMIAASALIIAGSLWVVAPSAAVAAATQEYFDVRILAAPVTLLNYAVLGWIIGRGKAGIGLGLQLVVNGVNIAGSIAFGLWLGWGLFGVALGTVLGETVGAVAGLIVCWREGRGTPWPAYARVAERVSLLRMLGVNRDIMIRTFALLAAFVVFTRAGAGNGDTVLAANAILMNFFLIGGYFLDGLATAAEQMVGRAVGARHRPSLIAAIRLTTLWSFLFAAAAGLFFLVAGGAIVDVMAQAPDVRAEARAYLAWAALTPLAGVLAFQMDGVFIGATWSREMRNMMLLSLAAYLAVLALTEPYLGNHGLWASINAFLFFRGGFLLWRLPGQIAKTFPPPHAAGA</sequence>